<dbReference type="PANTHER" id="PTHR42905:SF5">
    <property type="entry name" value="CARBOXYVINYL-CARBOXYPHOSPHONATE PHOSPHORYLMUTASE, CHLOROPLASTIC"/>
    <property type="match status" value="1"/>
</dbReference>
<dbReference type="STRING" id="217511.GCA_001463845_03119"/>
<accession>Q0FYJ7</accession>
<protein>
    <submittedName>
        <fullName evidence="1">Carboxyphosphonoenolpyruvate phosphonomutase</fullName>
    </submittedName>
</protein>
<dbReference type="InterPro" id="IPR040442">
    <property type="entry name" value="Pyrv_kinase-like_dom_sf"/>
</dbReference>
<evidence type="ECO:0000313" key="2">
    <source>
        <dbReference type="Proteomes" id="UP000004310"/>
    </source>
</evidence>
<keyword evidence="2" id="KW-1185">Reference proteome</keyword>
<dbReference type="GO" id="GO:0016833">
    <property type="term" value="F:oxo-acid-lyase activity"/>
    <property type="evidence" value="ECO:0007669"/>
    <property type="project" value="UniProtKB-ARBA"/>
</dbReference>
<reference evidence="1 2" key="1">
    <citation type="journal article" date="2010" name="J. Bacteriol.">
        <title>Genome sequence of Fulvimarina pelagi HTCC2506T, a Mn(II)-oxidizing alphaproteobacterium possessing an aerobic anoxygenic photosynthetic gene cluster and Xanthorhodopsin.</title>
        <authorList>
            <person name="Kang I."/>
            <person name="Oh H.M."/>
            <person name="Lim S.I."/>
            <person name="Ferriera S."/>
            <person name="Giovannoni S.J."/>
            <person name="Cho J.C."/>
        </authorList>
    </citation>
    <scope>NUCLEOTIDE SEQUENCE [LARGE SCALE GENOMIC DNA]</scope>
    <source>
        <strain evidence="1 2">HTCC2506</strain>
    </source>
</reference>
<dbReference type="AlphaFoldDB" id="Q0FYJ7"/>
<dbReference type="Gene3D" id="3.20.20.60">
    <property type="entry name" value="Phosphoenolpyruvate-binding domains"/>
    <property type="match status" value="1"/>
</dbReference>
<gene>
    <name evidence="1" type="ORF">FP2506_02115</name>
</gene>
<organism evidence="1 2">
    <name type="scientific">Fulvimarina pelagi HTCC2506</name>
    <dbReference type="NCBI Taxonomy" id="314231"/>
    <lineage>
        <taxon>Bacteria</taxon>
        <taxon>Pseudomonadati</taxon>
        <taxon>Pseudomonadota</taxon>
        <taxon>Alphaproteobacteria</taxon>
        <taxon>Hyphomicrobiales</taxon>
        <taxon>Aurantimonadaceae</taxon>
        <taxon>Fulvimarina</taxon>
    </lineage>
</organism>
<proteinExistence type="predicted"/>
<dbReference type="RefSeq" id="WP_007065571.1">
    <property type="nucleotide sequence ID" value="NZ_DS022272.1"/>
</dbReference>
<name>Q0FYJ7_9HYPH</name>
<dbReference type="CDD" id="cd00377">
    <property type="entry name" value="ICL_PEPM"/>
    <property type="match status" value="1"/>
</dbReference>
<dbReference type="InterPro" id="IPR015813">
    <property type="entry name" value="Pyrv/PenolPyrv_kinase-like_dom"/>
</dbReference>
<dbReference type="SUPFAM" id="SSF51621">
    <property type="entry name" value="Phosphoenolpyruvate/pyruvate domain"/>
    <property type="match status" value="1"/>
</dbReference>
<dbReference type="Proteomes" id="UP000004310">
    <property type="component" value="Unassembled WGS sequence"/>
</dbReference>
<dbReference type="PANTHER" id="PTHR42905">
    <property type="entry name" value="PHOSPHOENOLPYRUVATE CARBOXYLASE"/>
    <property type="match status" value="1"/>
</dbReference>
<sequence>MSGIKKITAEKKRRALRARLQQKAIVSAPGVFDMISAKLADTMGFDVLYMTGYGTVASTLGLPDAGLATYSDMLGRAATIAKGTATPLIADGDTGYGGLLNVAHTVRGYEDAGIAGIQLEDQVFPKRCGHTPGRRVIECADMVKKIEVAVDARSDDDFLIVARTDALASKGIEDALRRAASYAEAGADLIFLEAPTSLEEMKRICETIDKPLVANMVEGGSTPILQRDELEALGYSLAIYPATGFLAMAKALTKVYRAIRDDGSSLNVEDDLYEFRAFSKLIGFDDVWEFESRFAD</sequence>
<dbReference type="Pfam" id="PF13714">
    <property type="entry name" value="PEP_mutase"/>
    <property type="match status" value="1"/>
</dbReference>
<evidence type="ECO:0000313" key="1">
    <source>
        <dbReference type="EMBL" id="EAU39998.1"/>
    </source>
</evidence>
<dbReference type="EMBL" id="AATP01000010">
    <property type="protein sequence ID" value="EAU39998.1"/>
    <property type="molecule type" value="Genomic_DNA"/>
</dbReference>
<dbReference type="HOGENOM" id="CLU_027389_3_2_5"/>
<dbReference type="eggNOG" id="COG2513">
    <property type="taxonomic scope" value="Bacteria"/>
</dbReference>
<comment type="caution">
    <text evidence="1">The sequence shown here is derived from an EMBL/GenBank/DDBJ whole genome shotgun (WGS) entry which is preliminary data.</text>
</comment>
<dbReference type="InterPro" id="IPR039556">
    <property type="entry name" value="ICL/PEPM"/>
</dbReference>
<keyword evidence="1" id="KW-0670">Pyruvate</keyword>